<organism evidence="5 6">
    <name type="scientific">Candidatus Butyricicoccus avistercoris</name>
    <dbReference type="NCBI Taxonomy" id="2838518"/>
    <lineage>
        <taxon>Bacteria</taxon>
        <taxon>Bacillati</taxon>
        <taxon>Bacillota</taxon>
        <taxon>Clostridia</taxon>
        <taxon>Eubacteriales</taxon>
        <taxon>Butyricicoccaceae</taxon>
        <taxon>Butyricicoccus</taxon>
    </lineage>
</organism>
<accession>A0A9D1PJK0</accession>
<evidence type="ECO:0000313" key="5">
    <source>
        <dbReference type="EMBL" id="HIV62633.1"/>
    </source>
</evidence>
<dbReference type="InterPro" id="IPR036412">
    <property type="entry name" value="HAD-like_sf"/>
</dbReference>
<dbReference type="GO" id="GO:0044281">
    <property type="term" value="P:small molecule metabolic process"/>
    <property type="evidence" value="ECO:0007669"/>
    <property type="project" value="UniProtKB-ARBA"/>
</dbReference>
<dbReference type="Gene3D" id="1.10.150.520">
    <property type="match status" value="1"/>
</dbReference>
<evidence type="ECO:0000313" key="6">
    <source>
        <dbReference type="Proteomes" id="UP000886808"/>
    </source>
</evidence>
<evidence type="ECO:0000256" key="1">
    <source>
        <dbReference type="ARBA" id="ARBA00001946"/>
    </source>
</evidence>
<dbReference type="GO" id="GO:0046872">
    <property type="term" value="F:metal ion binding"/>
    <property type="evidence" value="ECO:0007669"/>
    <property type="project" value="UniProtKB-KW"/>
</dbReference>
<dbReference type="Gene3D" id="3.40.50.1000">
    <property type="entry name" value="HAD superfamily/HAD-like"/>
    <property type="match status" value="1"/>
</dbReference>
<reference evidence="5" key="2">
    <citation type="submission" date="2021-04" db="EMBL/GenBank/DDBJ databases">
        <authorList>
            <person name="Gilroy R."/>
        </authorList>
    </citation>
    <scope>NUCLEOTIDE SEQUENCE</scope>
    <source>
        <strain evidence="5">CHK193-4272</strain>
    </source>
</reference>
<dbReference type="InterPro" id="IPR023214">
    <property type="entry name" value="HAD_sf"/>
</dbReference>
<gene>
    <name evidence="5" type="ORF">H9746_07320</name>
</gene>
<dbReference type="EMBL" id="DXIE01000042">
    <property type="protein sequence ID" value="HIV62633.1"/>
    <property type="molecule type" value="Genomic_DNA"/>
</dbReference>
<dbReference type="InterPro" id="IPR006439">
    <property type="entry name" value="HAD-SF_hydro_IA"/>
</dbReference>
<keyword evidence="4" id="KW-0460">Magnesium</keyword>
<keyword evidence="3 5" id="KW-0378">Hydrolase</keyword>
<dbReference type="SFLD" id="SFLDS00003">
    <property type="entry name" value="Haloacid_Dehalogenase"/>
    <property type="match status" value="1"/>
</dbReference>
<comment type="cofactor">
    <cofactor evidence="1">
        <name>Mg(2+)</name>
        <dbReference type="ChEBI" id="CHEBI:18420"/>
    </cofactor>
</comment>
<evidence type="ECO:0000256" key="2">
    <source>
        <dbReference type="ARBA" id="ARBA00022723"/>
    </source>
</evidence>
<name>A0A9D1PJK0_9FIRM</name>
<dbReference type="SFLD" id="SFLDG01129">
    <property type="entry name" value="C1.5:_HAD__Beta-PGM__Phosphata"/>
    <property type="match status" value="1"/>
</dbReference>
<keyword evidence="2" id="KW-0479">Metal-binding</keyword>
<dbReference type="AlphaFoldDB" id="A0A9D1PJK0"/>
<dbReference type="Proteomes" id="UP000886808">
    <property type="component" value="Unassembled WGS sequence"/>
</dbReference>
<dbReference type="PANTHER" id="PTHR46470:SF2">
    <property type="entry name" value="GLYCERALDEHYDE 3-PHOSPHATE PHOSPHATASE"/>
    <property type="match status" value="1"/>
</dbReference>
<evidence type="ECO:0000256" key="3">
    <source>
        <dbReference type="ARBA" id="ARBA00022801"/>
    </source>
</evidence>
<dbReference type="GO" id="GO:0016791">
    <property type="term" value="F:phosphatase activity"/>
    <property type="evidence" value="ECO:0007669"/>
    <property type="project" value="TreeGrafter"/>
</dbReference>
<sequence>MTIKAVLFDLDDTLYGDFKICDKLGLKAAGEYLSSEIGIDAKKAADAMNNGRELLRKHCPYEPEMHNRTLFAKWGLEAIGINPLNYAQNMNDIYWNTVINNMVIHKGVEKLLTDLKNANIPVGICTNMLADIQMKKLCKLGLADICGTLISSEDAGRDKPHSPIFDLACKKLNVTHEQTLMVGDSIKHDIKGALACGMKAMWLNWKNETVPELDSNFYVADNFEHAAEQIRTLCAL</sequence>
<dbReference type="PANTHER" id="PTHR46470">
    <property type="entry name" value="N-ACYLNEURAMINATE-9-PHOSPHATASE"/>
    <property type="match status" value="1"/>
</dbReference>
<protein>
    <submittedName>
        <fullName evidence="5">HAD family hydrolase</fullName>
    </submittedName>
</protein>
<dbReference type="SUPFAM" id="SSF56784">
    <property type="entry name" value="HAD-like"/>
    <property type="match status" value="1"/>
</dbReference>
<dbReference type="NCBIfam" id="TIGR01509">
    <property type="entry name" value="HAD-SF-IA-v3"/>
    <property type="match status" value="1"/>
</dbReference>
<evidence type="ECO:0000256" key="4">
    <source>
        <dbReference type="ARBA" id="ARBA00022842"/>
    </source>
</evidence>
<dbReference type="InterPro" id="IPR051400">
    <property type="entry name" value="HAD-like_hydrolase"/>
</dbReference>
<dbReference type="Pfam" id="PF00702">
    <property type="entry name" value="Hydrolase"/>
    <property type="match status" value="1"/>
</dbReference>
<comment type="caution">
    <text evidence="5">The sequence shown here is derived from an EMBL/GenBank/DDBJ whole genome shotgun (WGS) entry which is preliminary data.</text>
</comment>
<reference evidence="5" key="1">
    <citation type="journal article" date="2021" name="PeerJ">
        <title>Extensive microbial diversity within the chicken gut microbiome revealed by metagenomics and culture.</title>
        <authorList>
            <person name="Gilroy R."/>
            <person name="Ravi A."/>
            <person name="Getino M."/>
            <person name="Pursley I."/>
            <person name="Horton D.L."/>
            <person name="Alikhan N.F."/>
            <person name="Baker D."/>
            <person name="Gharbi K."/>
            <person name="Hall N."/>
            <person name="Watson M."/>
            <person name="Adriaenssens E.M."/>
            <person name="Foster-Nyarko E."/>
            <person name="Jarju S."/>
            <person name="Secka A."/>
            <person name="Antonio M."/>
            <person name="Oren A."/>
            <person name="Chaudhuri R.R."/>
            <person name="La Ragione R."/>
            <person name="Hildebrand F."/>
            <person name="Pallen M.J."/>
        </authorList>
    </citation>
    <scope>NUCLEOTIDE SEQUENCE</scope>
    <source>
        <strain evidence="5">CHK193-4272</strain>
    </source>
</reference>
<proteinExistence type="predicted"/>
<dbReference type="NCBIfam" id="TIGR01549">
    <property type="entry name" value="HAD-SF-IA-v1"/>
    <property type="match status" value="1"/>
</dbReference>